<accession>A0ABQ9IPN2</accession>
<sequence>MVTFQTQEREAKNKMREKAKELQRQRMEASKKGVKSPGFGGGGGFGGGTGYSPAPVVGDTATVLSDLKPSFTTMQ</sequence>
<feature type="region of interest" description="Disordered" evidence="1">
    <location>
        <begin position="1"/>
        <end position="49"/>
    </location>
</feature>
<keyword evidence="3" id="KW-1185">Reference proteome</keyword>
<evidence type="ECO:0008006" key="4">
    <source>
        <dbReference type="Google" id="ProtNLM"/>
    </source>
</evidence>
<comment type="caution">
    <text evidence="2">The sequence shown here is derived from an EMBL/GenBank/DDBJ whole genome shotgun (WGS) entry which is preliminary data.</text>
</comment>
<feature type="compositionally biased region" description="Gly residues" evidence="1">
    <location>
        <begin position="38"/>
        <end position="49"/>
    </location>
</feature>
<dbReference type="EMBL" id="JARBHB010000001">
    <property type="protein sequence ID" value="KAJ8898477.1"/>
    <property type="molecule type" value="Genomic_DNA"/>
</dbReference>
<evidence type="ECO:0000256" key="1">
    <source>
        <dbReference type="SAM" id="MobiDB-lite"/>
    </source>
</evidence>
<evidence type="ECO:0000313" key="3">
    <source>
        <dbReference type="Proteomes" id="UP001159363"/>
    </source>
</evidence>
<gene>
    <name evidence="2" type="ORF">PR048_003837</name>
</gene>
<organism evidence="2 3">
    <name type="scientific">Dryococelus australis</name>
    <dbReference type="NCBI Taxonomy" id="614101"/>
    <lineage>
        <taxon>Eukaryota</taxon>
        <taxon>Metazoa</taxon>
        <taxon>Ecdysozoa</taxon>
        <taxon>Arthropoda</taxon>
        <taxon>Hexapoda</taxon>
        <taxon>Insecta</taxon>
        <taxon>Pterygota</taxon>
        <taxon>Neoptera</taxon>
        <taxon>Polyneoptera</taxon>
        <taxon>Phasmatodea</taxon>
        <taxon>Verophasmatodea</taxon>
        <taxon>Anareolatae</taxon>
        <taxon>Phasmatidae</taxon>
        <taxon>Eurycanthinae</taxon>
        <taxon>Dryococelus</taxon>
    </lineage>
</organism>
<name>A0ABQ9IPN2_9NEOP</name>
<feature type="compositionally biased region" description="Basic and acidic residues" evidence="1">
    <location>
        <begin position="7"/>
        <end position="31"/>
    </location>
</feature>
<proteinExistence type="predicted"/>
<evidence type="ECO:0000313" key="2">
    <source>
        <dbReference type="EMBL" id="KAJ8898477.1"/>
    </source>
</evidence>
<reference evidence="2 3" key="1">
    <citation type="submission" date="2023-02" db="EMBL/GenBank/DDBJ databases">
        <title>LHISI_Scaffold_Assembly.</title>
        <authorList>
            <person name="Stuart O.P."/>
            <person name="Cleave R."/>
            <person name="Magrath M.J.L."/>
            <person name="Mikheyev A.S."/>
        </authorList>
    </citation>
    <scope>NUCLEOTIDE SEQUENCE [LARGE SCALE GENOMIC DNA]</scope>
    <source>
        <strain evidence="2">Daus_M_001</strain>
        <tissue evidence="2">Leg muscle</tissue>
    </source>
</reference>
<dbReference type="Proteomes" id="UP001159363">
    <property type="component" value="Chromosome 1"/>
</dbReference>
<protein>
    <recommendedName>
        <fullName evidence="4">Coatomer subunit delta</fullName>
    </recommendedName>
</protein>